<keyword evidence="2" id="KW-1185">Reference proteome</keyword>
<evidence type="ECO:0000313" key="1">
    <source>
        <dbReference type="EMBL" id="MED6141120.1"/>
    </source>
</evidence>
<name>A0ABU6SXN6_9FABA</name>
<proteinExistence type="predicted"/>
<protein>
    <submittedName>
        <fullName evidence="1">Uncharacterized protein</fullName>
    </submittedName>
</protein>
<dbReference type="EMBL" id="JASCZI010063179">
    <property type="protein sequence ID" value="MED6141120.1"/>
    <property type="molecule type" value="Genomic_DNA"/>
</dbReference>
<organism evidence="1 2">
    <name type="scientific">Stylosanthes scabra</name>
    <dbReference type="NCBI Taxonomy" id="79078"/>
    <lineage>
        <taxon>Eukaryota</taxon>
        <taxon>Viridiplantae</taxon>
        <taxon>Streptophyta</taxon>
        <taxon>Embryophyta</taxon>
        <taxon>Tracheophyta</taxon>
        <taxon>Spermatophyta</taxon>
        <taxon>Magnoliopsida</taxon>
        <taxon>eudicotyledons</taxon>
        <taxon>Gunneridae</taxon>
        <taxon>Pentapetalae</taxon>
        <taxon>rosids</taxon>
        <taxon>fabids</taxon>
        <taxon>Fabales</taxon>
        <taxon>Fabaceae</taxon>
        <taxon>Papilionoideae</taxon>
        <taxon>50 kb inversion clade</taxon>
        <taxon>dalbergioids sensu lato</taxon>
        <taxon>Dalbergieae</taxon>
        <taxon>Pterocarpus clade</taxon>
        <taxon>Stylosanthes</taxon>
    </lineage>
</organism>
<dbReference type="Proteomes" id="UP001341840">
    <property type="component" value="Unassembled WGS sequence"/>
</dbReference>
<gene>
    <name evidence="1" type="ORF">PIB30_100168</name>
</gene>
<accession>A0ABU6SXN6</accession>
<sequence>MAEVFKQTYTLKANKEQFADKRSSDIWDDFTNNTTVATQQAAESGTNVEVDFKIPPVITGGFQNSAGNVLRALVLPG</sequence>
<comment type="caution">
    <text evidence="1">The sequence shown here is derived from an EMBL/GenBank/DDBJ whole genome shotgun (WGS) entry which is preliminary data.</text>
</comment>
<evidence type="ECO:0000313" key="2">
    <source>
        <dbReference type="Proteomes" id="UP001341840"/>
    </source>
</evidence>
<reference evidence="1 2" key="1">
    <citation type="journal article" date="2023" name="Plants (Basel)">
        <title>Bridging the Gap: Combining Genomics and Transcriptomics Approaches to Understand Stylosanthes scabra, an Orphan Legume from the Brazilian Caatinga.</title>
        <authorList>
            <person name="Ferreira-Neto J.R.C."/>
            <person name="da Silva M.D."/>
            <person name="Binneck E."/>
            <person name="de Melo N.F."/>
            <person name="da Silva R.H."/>
            <person name="de Melo A.L.T.M."/>
            <person name="Pandolfi V."/>
            <person name="Bustamante F.O."/>
            <person name="Brasileiro-Vidal A.C."/>
            <person name="Benko-Iseppon A.M."/>
        </authorList>
    </citation>
    <scope>NUCLEOTIDE SEQUENCE [LARGE SCALE GENOMIC DNA]</scope>
    <source>
        <tissue evidence="1">Leaves</tissue>
    </source>
</reference>